<dbReference type="Pfam" id="PF13409">
    <property type="entry name" value="GST_N_2"/>
    <property type="match status" value="1"/>
</dbReference>
<proteinExistence type="predicted"/>
<evidence type="ECO:0000259" key="2">
    <source>
        <dbReference type="PROSITE" id="PS50405"/>
    </source>
</evidence>
<evidence type="ECO:0000313" key="3">
    <source>
        <dbReference type="EMBL" id="RMR61160.1"/>
    </source>
</evidence>
<dbReference type="SUPFAM" id="SSF47616">
    <property type="entry name" value="GST C-terminal domain-like"/>
    <property type="match status" value="1"/>
</dbReference>
<dbReference type="InterPro" id="IPR004046">
    <property type="entry name" value="GST_C"/>
</dbReference>
<comment type="caution">
    <text evidence="3">The sequence shown here is derived from an EMBL/GenBank/DDBJ whole genome shotgun (WGS) entry which is preliminary data.</text>
</comment>
<dbReference type="SFLD" id="SFLDS00019">
    <property type="entry name" value="Glutathione_Transferase_(cytos"/>
    <property type="match status" value="1"/>
</dbReference>
<dbReference type="SFLD" id="SFLDG01150">
    <property type="entry name" value="Main.1:_Beta-like"/>
    <property type="match status" value="1"/>
</dbReference>
<accession>A0A3M4WAU2</accession>
<evidence type="ECO:0000259" key="1">
    <source>
        <dbReference type="PROSITE" id="PS50404"/>
    </source>
</evidence>
<dbReference type="SUPFAM" id="SSF52833">
    <property type="entry name" value="Thioredoxin-like"/>
    <property type="match status" value="1"/>
</dbReference>
<dbReference type="CDD" id="cd03188">
    <property type="entry name" value="GST_C_Beta"/>
    <property type="match status" value="1"/>
</dbReference>
<feature type="domain" description="GST N-terminal" evidence="1">
    <location>
        <begin position="1"/>
        <end position="82"/>
    </location>
</feature>
<dbReference type="Proteomes" id="UP000278332">
    <property type="component" value="Unassembled WGS sequence"/>
</dbReference>
<dbReference type="InterPro" id="IPR036282">
    <property type="entry name" value="Glutathione-S-Trfase_C_sf"/>
</dbReference>
<dbReference type="GO" id="GO:0016740">
    <property type="term" value="F:transferase activity"/>
    <property type="evidence" value="ECO:0007669"/>
    <property type="project" value="UniProtKB-KW"/>
</dbReference>
<dbReference type="Pfam" id="PF00043">
    <property type="entry name" value="GST_C"/>
    <property type="match status" value="1"/>
</dbReference>
<keyword evidence="3" id="KW-0808">Transferase</keyword>
<dbReference type="PROSITE" id="PS50405">
    <property type="entry name" value="GST_CTER"/>
    <property type="match status" value="1"/>
</dbReference>
<dbReference type="AlphaFoldDB" id="A0A3M4WAU2"/>
<gene>
    <name evidence="3" type="ORF">ALP84_02084</name>
</gene>
<reference evidence="3 4" key="1">
    <citation type="submission" date="2018-08" db="EMBL/GenBank/DDBJ databases">
        <title>Recombination of ecologically and evolutionarily significant loci maintains genetic cohesion in the Pseudomonas syringae species complex.</title>
        <authorList>
            <person name="Dillon M."/>
            <person name="Thakur S."/>
            <person name="Almeida R.N.D."/>
            <person name="Weir B.S."/>
            <person name="Guttman D.S."/>
        </authorList>
    </citation>
    <scope>NUCLEOTIDE SEQUENCE [LARGE SCALE GENOMIC DNA]</scope>
    <source>
        <strain evidence="3 4">ICMP 6917</strain>
    </source>
</reference>
<dbReference type="InterPro" id="IPR004045">
    <property type="entry name" value="Glutathione_S-Trfase_N"/>
</dbReference>
<dbReference type="InterPro" id="IPR010987">
    <property type="entry name" value="Glutathione-S-Trfase_C-like"/>
</dbReference>
<evidence type="ECO:0000313" key="4">
    <source>
        <dbReference type="Proteomes" id="UP000278332"/>
    </source>
</evidence>
<dbReference type="Gene3D" id="1.20.1050.10">
    <property type="match status" value="1"/>
</dbReference>
<feature type="domain" description="GST C-terminal" evidence="2">
    <location>
        <begin position="88"/>
        <end position="215"/>
    </location>
</feature>
<dbReference type="SFLD" id="SFLDG00358">
    <property type="entry name" value="Main_(cytGST)"/>
    <property type="match status" value="1"/>
</dbReference>
<dbReference type="InterPro" id="IPR036249">
    <property type="entry name" value="Thioredoxin-like_sf"/>
</dbReference>
<dbReference type="PROSITE" id="PS50404">
    <property type="entry name" value="GST_NTER"/>
    <property type="match status" value="1"/>
</dbReference>
<organism evidence="3 4">
    <name type="scientific">Pseudomonas cichorii</name>
    <dbReference type="NCBI Taxonomy" id="36746"/>
    <lineage>
        <taxon>Bacteria</taxon>
        <taxon>Pseudomonadati</taxon>
        <taxon>Pseudomonadota</taxon>
        <taxon>Gammaproteobacteria</taxon>
        <taxon>Pseudomonadales</taxon>
        <taxon>Pseudomonadaceae</taxon>
        <taxon>Pseudomonas</taxon>
    </lineage>
</organism>
<dbReference type="PANTHER" id="PTHR44051">
    <property type="entry name" value="GLUTATHIONE S-TRANSFERASE-RELATED"/>
    <property type="match status" value="1"/>
</dbReference>
<dbReference type="InterPro" id="IPR040079">
    <property type="entry name" value="Glutathione_S-Trfase"/>
</dbReference>
<sequence>MITLYYSPNTYSIAALIVLHETGLAFRLIEVDLSNQALPDGTDFHDINPKGYVPVLELEDGERITELAVILSWLADRVPLLRLAPENGTFERIRFMEALNFIATEMHKANSFLLSPRIDDATAVYYRQWLRGPYEWLDQQLSTTQWITGDSFTAADAYAYFAVRQARHLGINLGDLPAVDAFMNKIQARSSVQAVESSRAALIDADCRSFPGMPFARPVLSMPTTLLPCM</sequence>
<dbReference type="RefSeq" id="WP_122320518.1">
    <property type="nucleotide sequence ID" value="NZ_BLVX01000018.1"/>
</dbReference>
<dbReference type="Gene3D" id="3.40.30.10">
    <property type="entry name" value="Glutaredoxin"/>
    <property type="match status" value="1"/>
</dbReference>
<dbReference type="CDD" id="cd03057">
    <property type="entry name" value="GST_N_Beta"/>
    <property type="match status" value="1"/>
</dbReference>
<dbReference type="PANTHER" id="PTHR44051:SF8">
    <property type="entry name" value="GLUTATHIONE S-TRANSFERASE GSTA"/>
    <property type="match status" value="1"/>
</dbReference>
<name>A0A3M4WAU2_PSECI</name>
<dbReference type="EMBL" id="RBRY01000034">
    <property type="protein sequence ID" value="RMR61160.1"/>
    <property type="molecule type" value="Genomic_DNA"/>
</dbReference>
<protein>
    <submittedName>
        <fullName evidence="3">Glutathione S-transferase domain-containing protein</fullName>
    </submittedName>
</protein>